<dbReference type="PANTHER" id="PTHR24174:SF1">
    <property type="entry name" value="IP14385P"/>
    <property type="match status" value="1"/>
</dbReference>
<dbReference type="InterPro" id="IPR006020">
    <property type="entry name" value="PTB/PI_dom"/>
</dbReference>
<dbReference type="OrthoDB" id="10039052at2759"/>
<evidence type="ECO:0000259" key="4">
    <source>
        <dbReference type="PROSITE" id="PS01179"/>
    </source>
</evidence>
<organism evidence="6 7">
    <name type="scientific">Bugula neritina</name>
    <name type="common">Brown bryozoan</name>
    <name type="synonym">Sertularia neritina</name>
    <dbReference type="NCBI Taxonomy" id="10212"/>
    <lineage>
        <taxon>Eukaryota</taxon>
        <taxon>Metazoa</taxon>
        <taxon>Spiralia</taxon>
        <taxon>Lophotrochozoa</taxon>
        <taxon>Bryozoa</taxon>
        <taxon>Gymnolaemata</taxon>
        <taxon>Cheilostomatida</taxon>
        <taxon>Flustrina</taxon>
        <taxon>Buguloidea</taxon>
        <taxon>Bugulidae</taxon>
        <taxon>Bugula</taxon>
    </lineage>
</organism>
<keyword evidence="1" id="KW-0677">Repeat</keyword>
<dbReference type="PANTHER" id="PTHR24174">
    <property type="entry name" value="ANKYRIN REPEAT AND STERILE ALPHA MOTIF DOMAIN-CONTAINING PROTEIN 1"/>
    <property type="match status" value="1"/>
</dbReference>
<dbReference type="Pfam" id="PF00640">
    <property type="entry name" value="PID"/>
    <property type="match status" value="1"/>
</dbReference>
<dbReference type="SMART" id="SM00454">
    <property type="entry name" value="SAM"/>
    <property type="match status" value="2"/>
</dbReference>
<protein>
    <submittedName>
        <fullName evidence="6">ANKS1A</fullName>
    </submittedName>
</protein>
<dbReference type="InterPro" id="IPR013761">
    <property type="entry name" value="SAM/pointed_sf"/>
</dbReference>
<dbReference type="AlphaFoldDB" id="A0A7J7J4C3"/>
<evidence type="ECO:0000256" key="2">
    <source>
        <dbReference type="ARBA" id="ARBA00023043"/>
    </source>
</evidence>
<dbReference type="Gene3D" id="2.30.29.30">
    <property type="entry name" value="Pleckstrin-homology domain (PH domain)/Phosphotyrosine-binding domain (PTB)"/>
    <property type="match status" value="1"/>
</dbReference>
<dbReference type="SUPFAM" id="SSF47769">
    <property type="entry name" value="SAM/Pointed domain"/>
    <property type="match status" value="2"/>
</dbReference>
<evidence type="ECO:0000256" key="1">
    <source>
        <dbReference type="ARBA" id="ARBA00022737"/>
    </source>
</evidence>
<dbReference type="InterPro" id="IPR001660">
    <property type="entry name" value="SAM"/>
</dbReference>
<feature type="compositionally biased region" description="Polar residues" evidence="3">
    <location>
        <begin position="363"/>
        <end position="382"/>
    </location>
</feature>
<comment type="caution">
    <text evidence="6">The sequence shown here is derived from an EMBL/GenBank/DDBJ whole genome shotgun (WGS) entry which is preliminary data.</text>
</comment>
<dbReference type="Gene3D" id="1.10.150.50">
    <property type="entry name" value="Transcription Factor, Ets-1"/>
    <property type="match status" value="2"/>
</dbReference>
<dbReference type="PROSITE" id="PS01179">
    <property type="entry name" value="PID"/>
    <property type="match status" value="1"/>
</dbReference>
<feature type="region of interest" description="Disordered" evidence="3">
    <location>
        <begin position="351"/>
        <end position="382"/>
    </location>
</feature>
<evidence type="ECO:0000256" key="3">
    <source>
        <dbReference type="SAM" id="MobiDB-lite"/>
    </source>
</evidence>
<reference evidence="6" key="1">
    <citation type="submission" date="2020-06" db="EMBL/GenBank/DDBJ databases">
        <title>Draft genome of Bugula neritina, a colonial animal packing powerful symbionts and potential medicines.</title>
        <authorList>
            <person name="Rayko M."/>
        </authorList>
    </citation>
    <scope>NUCLEOTIDE SEQUENCE [LARGE SCALE GENOMIC DNA]</scope>
    <source>
        <strain evidence="6">Kwan_BN1</strain>
    </source>
</reference>
<dbReference type="EMBL" id="VXIV02003140">
    <property type="protein sequence ID" value="KAF6020945.1"/>
    <property type="molecule type" value="Genomic_DNA"/>
</dbReference>
<gene>
    <name evidence="6" type="ORF">EB796_020748</name>
</gene>
<feature type="domain" description="SAM" evidence="5">
    <location>
        <begin position="48"/>
        <end position="114"/>
    </location>
</feature>
<keyword evidence="7" id="KW-1185">Reference proteome</keyword>
<name>A0A7J7J4C3_BUGNE</name>
<sequence length="585" mass="65695">MLTQQLSPDSEEESDTWRQIDGIFSSMGVNEYLSEDSFLRYIKEGVHKNGSKVGQWLASFDLGQYENMFIINGYDDLKMMNGGMLGETELELMGITNTDHIKLILQKVKHLPLNAPVSDNNDLPISVDEWLSSLELTQYIPNFYGQGYDSMKRVLQMWEVELMSVLSVNLLGHQRRILVSLNQLRFQTHQMQQDNVQTNVVKHKGIWKHTTEKGVNNKSLNYEMDERENSLERSDSGCSIGSGDTRTDFTLSFDCFPKKSDQSCNQFREDGVYSTHLLAHNISNADVDQPGSDVSLASYDRSQIAKELTTKSISSKSSYDLCSQSDCLKNLKTSDNINSINSTPTHFVHTGSTYTGSTHTGSPKTSSPKAGASKTSSTHSGSNQIMLTRADATDVDYANISEFSREVRDNMNKSQETKKEKLHYPLPKQPQNTLNPSIHKTPDHSRLVKGCAIFKTCYLGNCLVKDISGPESTRKAIAKLKKVSGNLAKLPSTTLFISQRGVRFVEDSSLSTICEHEITNIYCAAQDSVELNYFAYITKESLTHSLYCYIFYAQSEDMAREVLMTLREAFNRAYDAASSSHHTQV</sequence>
<evidence type="ECO:0000313" key="7">
    <source>
        <dbReference type="Proteomes" id="UP000593567"/>
    </source>
</evidence>
<keyword evidence="2" id="KW-0040">ANK repeat</keyword>
<dbReference type="Pfam" id="PF00536">
    <property type="entry name" value="SAM_1"/>
    <property type="match status" value="2"/>
</dbReference>
<evidence type="ECO:0000259" key="5">
    <source>
        <dbReference type="PROSITE" id="PS50105"/>
    </source>
</evidence>
<dbReference type="PROSITE" id="PS50105">
    <property type="entry name" value="SAM_DOMAIN"/>
    <property type="match status" value="2"/>
</dbReference>
<feature type="domain" description="SAM" evidence="5">
    <location>
        <begin position="126"/>
        <end position="187"/>
    </location>
</feature>
<accession>A0A7J7J4C3</accession>
<dbReference type="SUPFAM" id="SSF50729">
    <property type="entry name" value="PH domain-like"/>
    <property type="match status" value="1"/>
</dbReference>
<dbReference type="InterPro" id="IPR033635">
    <property type="entry name" value="ANKS1/Caskin"/>
</dbReference>
<dbReference type="InterPro" id="IPR011993">
    <property type="entry name" value="PH-like_dom_sf"/>
</dbReference>
<feature type="domain" description="PID" evidence="4">
    <location>
        <begin position="454"/>
        <end position="575"/>
    </location>
</feature>
<evidence type="ECO:0000313" key="6">
    <source>
        <dbReference type="EMBL" id="KAF6020945.1"/>
    </source>
</evidence>
<dbReference type="SMART" id="SM00462">
    <property type="entry name" value="PTB"/>
    <property type="match status" value="1"/>
</dbReference>
<dbReference type="GO" id="GO:0005829">
    <property type="term" value="C:cytosol"/>
    <property type="evidence" value="ECO:0007669"/>
    <property type="project" value="TreeGrafter"/>
</dbReference>
<dbReference type="Proteomes" id="UP000593567">
    <property type="component" value="Unassembled WGS sequence"/>
</dbReference>
<proteinExistence type="predicted"/>
<feature type="compositionally biased region" description="Low complexity" evidence="3">
    <location>
        <begin position="351"/>
        <end position="362"/>
    </location>
</feature>